<evidence type="ECO:0000313" key="2">
    <source>
        <dbReference type="EMBL" id="HJB40639.1"/>
    </source>
</evidence>
<accession>A0A9D2S272</accession>
<reference evidence="2" key="2">
    <citation type="submission" date="2021-04" db="EMBL/GenBank/DDBJ databases">
        <authorList>
            <person name="Gilroy R."/>
        </authorList>
    </citation>
    <scope>NUCLEOTIDE SEQUENCE</scope>
    <source>
        <strain evidence="2">ChiBcec8-14828</strain>
    </source>
</reference>
<keyword evidence="1" id="KW-0732">Signal</keyword>
<evidence type="ECO:0000256" key="1">
    <source>
        <dbReference type="SAM" id="SignalP"/>
    </source>
</evidence>
<feature type="chain" id="PRO_5039615690" description="DUF5050 domain-containing protein" evidence="1">
    <location>
        <begin position="24"/>
        <end position="458"/>
    </location>
</feature>
<organism evidence="2 3">
    <name type="scientific">Candidatus Ruthenibacterium avium</name>
    <dbReference type="NCBI Taxonomy" id="2838751"/>
    <lineage>
        <taxon>Bacteria</taxon>
        <taxon>Bacillati</taxon>
        <taxon>Bacillota</taxon>
        <taxon>Clostridia</taxon>
        <taxon>Eubacteriales</taxon>
        <taxon>Oscillospiraceae</taxon>
        <taxon>Ruthenibacterium</taxon>
    </lineage>
</organism>
<name>A0A9D2S272_9FIRM</name>
<sequence>MKTLLCKKTVCVLAVFVVLAVLAVGAFLWAAPAPVQSGEAVPAQQPVNQNNILTNDKIQLITSNEPYSLKGAGTTEGYYYIETNSDTMMSANIRYIDYATCQDISLSSNLVEEQNSEANESFLSSTIGGSVIMTSGDQVYVVCFGVPELYDEYKEDSRPRIVRMDKNGANREIFYRGADGERLLSVWAADGAYLYGVAECTKDTGEQAGTTSKVVRISKQEKTIEYLGELPENTNLIAAFGRNLVFHQITVQDGADGSADAWENKILCYSVDEKSYCVIKEWQQKENLNAYVYEDTLVTVNTDECWLAVQDIAAGQEKIRVDLSSQMALPNDSDDPAPIKTYPLWFDSCIDGRFVFADVASEEGFFYAVDLKSGECRRIALSYYDEEKGSNYPMEIVAKSDTAYLVVTGKKSSPVAAQGKDGTIAESTRLQTQYGIITKENYWNGKAEFRTVERSDVF</sequence>
<dbReference type="SUPFAM" id="SSF69304">
    <property type="entry name" value="Tricorn protease N-terminal domain"/>
    <property type="match status" value="1"/>
</dbReference>
<dbReference type="Proteomes" id="UP000824209">
    <property type="component" value="Unassembled WGS sequence"/>
</dbReference>
<gene>
    <name evidence="2" type="ORF">H9943_09620</name>
</gene>
<comment type="caution">
    <text evidence="2">The sequence shown here is derived from an EMBL/GenBank/DDBJ whole genome shotgun (WGS) entry which is preliminary data.</text>
</comment>
<evidence type="ECO:0000313" key="3">
    <source>
        <dbReference type="Proteomes" id="UP000824209"/>
    </source>
</evidence>
<proteinExistence type="predicted"/>
<protein>
    <recommendedName>
        <fullName evidence="4">DUF5050 domain-containing protein</fullName>
    </recommendedName>
</protein>
<feature type="signal peptide" evidence="1">
    <location>
        <begin position="1"/>
        <end position="23"/>
    </location>
</feature>
<dbReference type="EMBL" id="DWYA01000086">
    <property type="protein sequence ID" value="HJB40639.1"/>
    <property type="molecule type" value="Genomic_DNA"/>
</dbReference>
<evidence type="ECO:0008006" key="4">
    <source>
        <dbReference type="Google" id="ProtNLM"/>
    </source>
</evidence>
<dbReference type="AlphaFoldDB" id="A0A9D2S272"/>
<reference evidence="2" key="1">
    <citation type="journal article" date="2021" name="PeerJ">
        <title>Extensive microbial diversity within the chicken gut microbiome revealed by metagenomics and culture.</title>
        <authorList>
            <person name="Gilroy R."/>
            <person name="Ravi A."/>
            <person name="Getino M."/>
            <person name="Pursley I."/>
            <person name="Horton D.L."/>
            <person name="Alikhan N.F."/>
            <person name="Baker D."/>
            <person name="Gharbi K."/>
            <person name="Hall N."/>
            <person name="Watson M."/>
            <person name="Adriaenssens E.M."/>
            <person name="Foster-Nyarko E."/>
            <person name="Jarju S."/>
            <person name="Secka A."/>
            <person name="Antonio M."/>
            <person name="Oren A."/>
            <person name="Chaudhuri R.R."/>
            <person name="La Ragione R."/>
            <person name="Hildebrand F."/>
            <person name="Pallen M.J."/>
        </authorList>
    </citation>
    <scope>NUCLEOTIDE SEQUENCE</scope>
    <source>
        <strain evidence="2">ChiBcec8-14828</strain>
    </source>
</reference>